<reference evidence="1" key="1">
    <citation type="journal article" date="2014" name="Front. Microbiol.">
        <title>High frequency of phylogenetically diverse reductive dehalogenase-homologous genes in deep subseafloor sedimentary metagenomes.</title>
        <authorList>
            <person name="Kawai M."/>
            <person name="Futagami T."/>
            <person name="Toyoda A."/>
            <person name="Takaki Y."/>
            <person name="Nishi S."/>
            <person name="Hori S."/>
            <person name="Arai W."/>
            <person name="Tsubouchi T."/>
            <person name="Morono Y."/>
            <person name="Uchiyama I."/>
            <person name="Ito T."/>
            <person name="Fujiyama A."/>
            <person name="Inagaki F."/>
            <person name="Takami H."/>
        </authorList>
    </citation>
    <scope>NUCLEOTIDE SEQUENCE</scope>
    <source>
        <strain evidence="1">Expedition CK06-06</strain>
    </source>
</reference>
<organism evidence="1">
    <name type="scientific">marine sediment metagenome</name>
    <dbReference type="NCBI Taxonomy" id="412755"/>
    <lineage>
        <taxon>unclassified sequences</taxon>
        <taxon>metagenomes</taxon>
        <taxon>ecological metagenomes</taxon>
    </lineage>
</organism>
<dbReference type="AlphaFoldDB" id="X0SPV0"/>
<dbReference type="EMBL" id="BARS01002226">
    <property type="protein sequence ID" value="GAF83089.1"/>
    <property type="molecule type" value="Genomic_DNA"/>
</dbReference>
<accession>X0SPV0</accession>
<sequence length="52" mass="6188">TTDMLQIERRDKRVRDQVFRELGWIKGHVEIVFDFMDHHLDGKKHAGVIKAD</sequence>
<evidence type="ECO:0000313" key="1">
    <source>
        <dbReference type="EMBL" id="GAF83089.1"/>
    </source>
</evidence>
<feature type="non-terminal residue" evidence="1">
    <location>
        <position position="1"/>
    </location>
</feature>
<gene>
    <name evidence="1" type="ORF">S01H1_04198</name>
</gene>
<comment type="caution">
    <text evidence="1">The sequence shown here is derived from an EMBL/GenBank/DDBJ whole genome shotgun (WGS) entry which is preliminary data.</text>
</comment>
<proteinExistence type="predicted"/>
<name>X0SPV0_9ZZZZ</name>
<protein>
    <submittedName>
        <fullName evidence="1">Uncharacterized protein</fullName>
    </submittedName>
</protein>